<dbReference type="EMBL" id="BONJ01000012">
    <property type="protein sequence ID" value="GIG14433.1"/>
    <property type="molecule type" value="Genomic_DNA"/>
</dbReference>
<dbReference type="InterPro" id="IPR003593">
    <property type="entry name" value="AAA+_ATPase"/>
</dbReference>
<protein>
    <submittedName>
        <fullName evidence="2">ATP/GTP-binding protein</fullName>
    </submittedName>
</protein>
<organism evidence="2 3">
    <name type="scientific">Catellatospora methionotrophica</name>
    <dbReference type="NCBI Taxonomy" id="121620"/>
    <lineage>
        <taxon>Bacteria</taxon>
        <taxon>Bacillati</taxon>
        <taxon>Actinomycetota</taxon>
        <taxon>Actinomycetes</taxon>
        <taxon>Micromonosporales</taxon>
        <taxon>Micromonosporaceae</taxon>
        <taxon>Catellatospora</taxon>
    </lineage>
</organism>
<dbReference type="PANTHER" id="PTHR46082">
    <property type="entry name" value="ATP/GTP-BINDING PROTEIN-RELATED"/>
    <property type="match status" value="1"/>
</dbReference>
<reference evidence="2" key="1">
    <citation type="submission" date="2021-01" db="EMBL/GenBank/DDBJ databases">
        <title>Whole genome shotgun sequence of Catellatospora methionotrophica NBRC 14553.</title>
        <authorList>
            <person name="Komaki H."/>
            <person name="Tamura T."/>
        </authorList>
    </citation>
    <scope>NUCLEOTIDE SEQUENCE</scope>
    <source>
        <strain evidence="2">NBRC 14553</strain>
    </source>
</reference>
<sequence length="701" mass="76644">MNTDPNKDRLTLADVYRLAVTTDPAAPEAADYQQGLARLKAWGEREVDIVGSPTRPASSARGQRVTVLGRRTLLQELTEQACHPGAEPIVLVGQGGAGKSTLAAALAEQAPGLGRMVFWISAASAGEFALGITEVVRSLGGSMAEANLITSGSADAADLFWRRLEEAPREWLLILDNADEPELLATTSAPVDAATDLRWVRRSLRGQVVVTSRQTDPRVWPDARVVALGGLDLADATQMLRDLAPAAGAESDARALAVRLDCLPLTLHLAGTYLDSDVAEVLTFADYERALDNAAGTVMARAGEISLTGLARHGLPEARDLMTLASCYASNSIPASLLGPDLDEALEGLGRVGLIRNDRRGISLHPLLAEINRAEGGQAWHTAAALLADAVRDVPFDIPDHWPLYRQLGPHLLAVLAARQLNPTYLHLLAETAIQIAHAFGRSGDNGAAVAIYQAVIDHSRELGENHQAVLRARHLIAWVVADTGDIPAAKAIYQDVFERRLGEFGPTHDDTLDSRHELAWIDTCDGKWAKAERDYRDLLHDSLIHRGSDAAGTLTTRHELAFAIAAQGRLDEALSDFEQILDDRRRVLGVQHPQTLQTQHEIVWITARRGHYAQAEVLFRELLELRREMEDDHPHVLLNRHELAWVIARQGRFAEAETIYARVLERRDRTLGSNHPDTGKTRFALDELRQGRIVDAVHLA</sequence>
<dbReference type="Gene3D" id="3.40.50.300">
    <property type="entry name" value="P-loop containing nucleotide triphosphate hydrolases"/>
    <property type="match status" value="1"/>
</dbReference>
<dbReference type="InterPro" id="IPR007111">
    <property type="entry name" value="NACHT_NTPase"/>
</dbReference>
<evidence type="ECO:0000313" key="3">
    <source>
        <dbReference type="Proteomes" id="UP000660339"/>
    </source>
</evidence>
<dbReference type="Gene3D" id="1.25.40.10">
    <property type="entry name" value="Tetratricopeptide repeat domain"/>
    <property type="match status" value="2"/>
</dbReference>
<dbReference type="RefSeq" id="WP_166377704.1">
    <property type="nucleotide sequence ID" value="NZ_BAAATT010000007.1"/>
</dbReference>
<dbReference type="SUPFAM" id="SSF52540">
    <property type="entry name" value="P-loop containing nucleoside triphosphate hydrolases"/>
    <property type="match status" value="1"/>
</dbReference>
<dbReference type="Pfam" id="PF13424">
    <property type="entry name" value="TPR_12"/>
    <property type="match status" value="2"/>
</dbReference>
<dbReference type="PANTHER" id="PTHR46082:SF6">
    <property type="entry name" value="AAA+ ATPASE DOMAIN-CONTAINING PROTEIN-RELATED"/>
    <property type="match status" value="1"/>
</dbReference>
<dbReference type="Pfam" id="PF13374">
    <property type="entry name" value="TPR_10"/>
    <property type="match status" value="1"/>
</dbReference>
<evidence type="ECO:0000259" key="1">
    <source>
        <dbReference type="SMART" id="SM00382"/>
    </source>
</evidence>
<dbReference type="SMART" id="SM00382">
    <property type="entry name" value="AAA"/>
    <property type="match status" value="1"/>
</dbReference>
<feature type="domain" description="AAA+ ATPase" evidence="1">
    <location>
        <begin position="85"/>
        <end position="240"/>
    </location>
</feature>
<dbReference type="AlphaFoldDB" id="A0A8J3PFJ4"/>
<gene>
    <name evidence="2" type="ORF">Cme02nite_27650</name>
</gene>
<proteinExistence type="predicted"/>
<comment type="caution">
    <text evidence="2">The sequence shown here is derived from an EMBL/GenBank/DDBJ whole genome shotgun (WGS) entry which is preliminary data.</text>
</comment>
<dbReference type="Proteomes" id="UP000660339">
    <property type="component" value="Unassembled WGS sequence"/>
</dbReference>
<dbReference type="SUPFAM" id="SSF48452">
    <property type="entry name" value="TPR-like"/>
    <property type="match status" value="2"/>
</dbReference>
<dbReference type="InterPro" id="IPR027417">
    <property type="entry name" value="P-loop_NTPase"/>
</dbReference>
<name>A0A8J3PFJ4_9ACTN</name>
<dbReference type="InterPro" id="IPR011990">
    <property type="entry name" value="TPR-like_helical_dom_sf"/>
</dbReference>
<dbReference type="Pfam" id="PF05729">
    <property type="entry name" value="NACHT"/>
    <property type="match status" value="1"/>
</dbReference>
<evidence type="ECO:0000313" key="2">
    <source>
        <dbReference type="EMBL" id="GIG14433.1"/>
    </source>
</evidence>
<dbReference type="InterPro" id="IPR053137">
    <property type="entry name" value="NLR-like"/>
</dbReference>
<accession>A0A8J3PFJ4</accession>
<keyword evidence="3" id="KW-1185">Reference proteome</keyword>